<evidence type="ECO:0000313" key="2">
    <source>
        <dbReference type="EMBL" id="KGR91545.1"/>
    </source>
</evidence>
<name>A0A0A3J722_9BACL</name>
<dbReference type="OrthoDB" id="2738729at2"/>
<keyword evidence="1" id="KW-0472">Membrane</keyword>
<protein>
    <submittedName>
        <fullName evidence="2">Uncharacterized protein</fullName>
    </submittedName>
</protein>
<comment type="caution">
    <text evidence="2">The sequence shown here is derived from an EMBL/GenBank/DDBJ whole genome shotgun (WGS) entry which is preliminary data.</text>
</comment>
<evidence type="ECO:0000313" key="3">
    <source>
        <dbReference type="Proteomes" id="UP000030595"/>
    </source>
</evidence>
<proteinExistence type="predicted"/>
<dbReference type="Proteomes" id="UP000030595">
    <property type="component" value="Unassembled WGS sequence"/>
</dbReference>
<feature type="transmembrane region" description="Helical" evidence="1">
    <location>
        <begin position="54"/>
        <end position="70"/>
    </location>
</feature>
<evidence type="ECO:0000256" key="1">
    <source>
        <dbReference type="SAM" id="Phobius"/>
    </source>
</evidence>
<dbReference type="eggNOG" id="ENOG5030C91">
    <property type="taxonomic scope" value="Bacteria"/>
</dbReference>
<reference evidence="2 3" key="1">
    <citation type="submission" date="2014-02" db="EMBL/GenBank/DDBJ databases">
        <title>Draft genome sequence of Lysinibacillus massiliensis CCUG 49529.</title>
        <authorList>
            <person name="Zhang F."/>
            <person name="Wang G."/>
            <person name="Zhang L."/>
        </authorList>
    </citation>
    <scope>NUCLEOTIDE SEQUENCE [LARGE SCALE GENOMIC DNA]</scope>
    <source>
        <strain evidence="2 3">CCUG 49529</strain>
    </source>
</reference>
<keyword evidence="1" id="KW-0812">Transmembrane</keyword>
<dbReference type="AlphaFoldDB" id="A0A0A3J722"/>
<sequence>MEYFILGLSLWLIIIVSLLFMVRGFQKKSRPMIYISIVGYLLPMLHFATYEKYYLAFALLSLFPLIKAFYMKG</sequence>
<feature type="transmembrane region" description="Helical" evidence="1">
    <location>
        <begin position="6"/>
        <end position="25"/>
    </location>
</feature>
<keyword evidence="3" id="KW-1185">Reference proteome</keyword>
<keyword evidence="1" id="KW-1133">Transmembrane helix</keyword>
<gene>
    <name evidence="2" type="ORF">CD30_05695</name>
</gene>
<organism evidence="2 3">
    <name type="scientific">Ureibacillus massiliensis 4400831 = CIP 108448 = CCUG 49529</name>
    <dbReference type="NCBI Taxonomy" id="1211035"/>
    <lineage>
        <taxon>Bacteria</taxon>
        <taxon>Bacillati</taxon>
        <taxon>Bacillota</taxon>
        <taxon>Bacilli</taxon>
        <taxon>Bacillales</taxon>
        <taxon>Caryophanaceae</taxon>
        <taxon>Ureibacillus</taxon>
    </lineage>
</organism>
<dbReference type="RefSeq" id="WP_036173595.1">
    <property type="nucleotide sequence ID" value="NZ_AVCZ01000006.1"/>
</dbReference>
<feature type="transmembrane region" description="Helical" evidence="1">
    <location>
        <begin position="32"/>
        <end position="48"/>
    </location>
</feature>
<dbReference type="EMBL" id="JPVQ01000006">
    <property type="protein sequence ID" value="KGR91545.1"/>
    <property type="molecule type" value="Genomic_DNA"/>
</dbReference>
<accession>A0A0A3J722</accession>